<dbReference type="NCBIfam" id="TIGR02937">
    <property type="entry name" value="sigma70-ECF"/>
    <property type="match status" value="1"/>
</dbReference>
<feature type="domain" description="RNA polymerase sigma-70 region 2" evidence="7">
    <location>
        <begin position="21"/>
        <end position="88"/>
    </location>
</feature>
<gene>
    <name evidence="9" type="ORF">L0U88_15405</name>
</gene>
<dbReference type="Gene3D" id="1.10.10.10">
    <property type="entry name" value="Winged helix-like DNA-binding domain superfamily/Winged helix DNA-binding domain"/>
    <property type="match status" value="1"/>
</dbReference>
<dbReference type="InterPro" id="IPR000838">
    <property type="entry name" value="RNA_pol_sigma70_ECF_CS"/>
</dbReference>
<sequence>MTDPQFIELLRKGDETAFHQLVEDWKDRIYNTALGLVQQAEDAEEITQDVFIIAWKSVQQFRGESSIQTWLYKIAVHQSLDCIRRRKRKKRFGFLVPLFGSEEEQEQEPGNFLHPGVQLEKKQEAQVLFKAIRKLPEQQRVAYSLQKIEGLAIKEIAQVLETTDGAVEALLNRAKTNLQKILSSYYQTHRDD</sequence>
<evidence type="ECO:0000259" key="7">
    <source>
        <dbReference type="Pfam" id="PF04542"/>
    </source>
</evidence>
<evidence type="ECO:0000313" key="9">
    <source>
        <dbReference type="EMBL" id="MCF1716026.1"/>
    </source>
</evidence>
<dbReference type="InterPro" id="IPR039425">
    <property type="entry name" value="RNA_pol_sigma-70-like"/>
</dbReference>
<protein>
    <recommendedName>
        <fullName evidence="6">RNA polymerase sigma factor</fullName>
    </recommendedName>
</protein>
<evidence type="ECO:0000256" key="1">
    <source>
        <dbReference type="ARBA" id="ARBA00010641"/>
    </source>
</evidence>
<keyword evidence="4 6" id="KW-0238">DNA-binding</keyword>
<keyword evidence="3 6" id="KW-0731">Sigma factor</keyword>
<evidence type="ECO:0000256" key="4">
    <source>
        <dbReference type="ARBA" id="ARBA00023125"/>
    </source>
</evidence>
<dbReference type="InterPro" id="IPR036388">
    <property type="entry name" value="WH-like_DNA-bd_sf"/>
</dbReference>
<evidence type="ECO:0000256" key="6">
    <source>
        <dbReference type="RuleBase" id="RU000716"/>
    </source>
</evidence>
<dbReference type="InterPro" id="IPR013325">
    <property type="entry name" value="RNA_pol_sigma_r2"/>
</dbReference>
<proteinExistence type="inferred from homology"/>
<dbReference type="Proteomes" id="UP001200145">
    <property type="component" value="Unassembled WGS sequence"/>
</dbReference>
<dbReference type="InterPro" id="IPR014284">
    <property type="entry name" value="RNA_pol_sigma-70_dom"/>
</dbReference>
<reference evidence="9 10" key="1">
    <citation type="submission" date="2022-01" db="EMBL/GenBank/DDBJ databases">
        <title>Flavihumibacter sp. nov., isolated from sediment of a river.</title>
        <authorList>
            <person name="Liu H."/>
        </authorList>
    </citation>
    <scope>NUCLEOTIDE SEQUENCE [LARGE SCALE GENOMIC DNA]</scope>
    <source>
        <strain evidence="9 10">RY-1</strain>
    </source>
</reference>
<organism evidence="9 10">
    <name type="scientific">Flavihumibacter fluminis</name>
    <dbReference type="NCBI Taxonomy" id="2909236"/>
    <lineage>
        <taxon>Bacteria</taxon>
        <taxon>Pseudomonadati</taxon>
        <taxon>Bacteroidota</taxon>
        <taxon>Chitinophagia</taxon>
        <taxon>Chitinophagales</taxon>
        <taxon>Chitinophagaceae</taxon>
        <taxon>Flavihumibacter</taxon>
    </lineage>
</organism>
<dbReference type="Gene3D" id="1.10.1740.10">
    <property type="match status" value="1"/>
</dbReference>
<dbReference type="PANTHER" id="PTHR43133:SF8">
    <property type="entry name" value="RNA POLYMERASE SIGMA FACTOR HI_1459-RELATED"/>
    <property type="match status" value="1"/>
</dbReference>
<keyword evidence="10" id="KW-1185">Reference proteome</keyword>
<evidence type="ECO:0000256" key="3">
    <source>
        <dbReference type="ARBA" id="ARBA00023082"/>
    </source>
</evidence>
<dbReference type="InterPro" id="IPR007627">
    <property type="entry name" value="RNA_pol_sigma70_r2"/>
</dbReference>
<dbReference type="RefSeq" id="WP_234866978.1">
    <property type="nucleotide sequence ID" value="NZ_JAKEVY010000004.1"/>
</dbReference>
<dbReference type="SUPFAM" id="SSF88659">
    <property type="entry name" value="Sigma3 and sigma4 domains of RNA polymerase sigma factors"/>
    <property type="match status" value="1"/>
</dbReference>
<dbReference type="EMBL" id="JAKEVY010000004">
    <property type="protein sequence ID" value="MCF1716026.1"/>
    <property type="molecule type" value="Genomic_DNA"/>
</dbReference>
<dbReference type="InterPro" id="IPR013249">
    <property type="entry name" value="RNA_pol_sigma70_r4_t2"/>
</dbReference>
<evidence type="ECO:0000259" key="8">
    <source>
        <dbReference type="Pfam" id="PF08281"/>
    </source>
</evidence>
<keyword evidence="5 6" id="KW-0804">Transcription</keyword>
<accession>A0ABS9BK58</accession>
<dbReference type="InterPro" id="IPR013324">
    <property type="entry name" value="RNA_pol_sigma_r3/r4-like"/>
</dbReference>
<evidence type="ECO:0000256" key="2">
    <source>
        <dbReference type="ARBA" id="ARBA00023015"/>
    </source>
</evidence>
<dbReference type="SUPFAM" id="SSF88946">
    <property type="entry name" value="Sigma2 domain of RNA polymerase sigma factors"/>
    <property type="match status" value="1"/>
</dbReference>
<dbReference type="Pfam" id="PF04542">
    <property type="entry name" value="Sigma70_r2"/>
    <property type="match status" value="1"/>
</dbReference>
<name>A0ABS9BK58_9BACT</name>
<keyword evidence="2 6" id="KW-0805">Transcription regulation</keyword>
<feature type="domain" description="RNA polymerase sigma factor 70 region 4 type 2" evidence="8">
    <location>
        <begin position="128"/>
        <end position="178"/>
    </location>
</feature>
<dbReference type="Pfam" id="PF08281">
    <property type="entry name" value="Sigma70_r4_2"/>
    <property type="match status" value="1"/>
</dbReference>
<dbReference type="PANTHER" id="PTHR43133">
    <property type="entry name" value="RNA POLYMERASE ECF-TYPE SIGMA FACTO"/>
    <property type="match status" value="1"/>
</dbReference>
<dbReference type="PROSITE" id="PS01063">
    <property type="entry name" value="SIGMA70_ECF"/>
    <property type="match status" value="1"/>
</dbReference>
<comment type="caution">
    <text evidence="9">The sequence shown here is derived from an EMBL/GenBank/DDBJ whole genome shotgun (WGS) entry which is preliminary data.</text>
</comment>
<comment type="similarity">
    <text evidence="1 6">Belongs to the sigma-70 factor family. ECF subfamily.</text>
</comment>
<evidence type="ECO:0000313" key="10">
    <source>
        <dbReference type="Proteomes" id="UP001200145"/>
    </source>
</evidence>
<evidence type="ECO:0000256" key="5">
    <source>
        <dbReference type="ARBA" id="ARBA00023163"/>
    </source>
</evidence>